<reference evidence="1" key="1">
    <citation type="journal article" date="2020" name="Nature">
        <title>Giant virus diversity and host interactions through global metagenomics.</title>
        <authorList>
            <person name="Schulz F."/>
            <person name="Roux S."/>
            <person name="Paez-Espino D."/>
            <person name="Jungbluth S."/>
            <person name="Walsh D.A."/>
            <person name="Denef V.J."/>
            <person name="McMahon K.D."/>
            <person name="Konstantinidis K.T."/>
            <person name="Eloe-Fadrosh E.A."/>
            <person name="Kyrpides N.C."/>
            <person name="Woyke T."/>
        </authorList>
    </citation>
    <scope>NUCLEOTIDE SEQUENCE</scope>
    <source>
        <strain evidence="1">GVMAG-M-3300023174-137</strain>
    </source>
</reference>
<dbReference type="SUPFAM" id="SSF53756">
    <property type="entry name" value="UDP-Glycosyltransferase/glycogen phosphorylase"/>
    <property type="match status" value="1"/>
</dbReference>
<name>A0A6C0DDE7_9ZZZZ</name>
<evidence type="ECO:0000313" key="1">
    <source>
        <dbReference type="EMBL" id="QHT14431.1"/>
    </source>
</evidence>
<sequence length="329" mass="37866">MYIVILIALVIFLWFRHRVIHQKAPQRLSLVRSGLGKARKHTEKSMVWIMWEYLPDHETENTKYMHAFVKHFVHTFGWSITIVTPKSSVKSYEDIPILEFSDRLAIERAVLGARYLVSEAGVADAAVATAEAARLPLVLFIFNEHLHLLETRVPIHLVLSSQWLVEKYPDRASIVIRKPTFSKQAMTHTSREYITYIHIDGTNTRGDFYSIQKQLPGFPFLEVDNDMPIKSALEKTGILCILSDDEMYVPIAMEAACSGIPIVSYEHRGIREVLGDCVIFVNDVKLCVSVLKTLKENMYYYERLSRAISKRGREYETMGDLERLRGLFV</sequence>
<dbReference type="AlphaFoldDB" id="A0A6C0DDE7"/>
<proteinExistence type="predicted"/>
<accession>A0A6C0DDE7</accession>
<protein>
    <recommendedName>
        <fullName evidence="2">Glycosyltransferase</fullName>
    </recommendedName>
</protein>
<evidence type="ECO:0008006" key="2">
    <source>
        <dbReference type="Google" id="ProtNLM"/>
    </source>
</evidence>
<organism evidence="1">
    <name type="scientific">viral metagenome</name>
    <dbReference type="NCBI Taxonomy" id="1070528"/>
    <lineage>
        <taxon>unclassified sequences</taxon>
        <taxon>metagenomes</taxon>
        <taxon>organismal metagenomes</taxon>
    </lineage>
</organism>
<dbReference type="Gene3D" id="3.40.50.2000">
    <property type="entry name" value="Glycogen Phosphorylase B"/>
    <property type="match status" value="1"/>
</dbReference>
<dbReference type="EMBL" id="MN739582">
    <property type="protein sequence ID" value="QHT14431.1"/>
    <property type="molecule type" value="Genomic_DNA"/>
</dbReference>